<dbReference type="STRING" id="599839.J4HXM0"/>
<dbReference type="OrthoDB" id="3232309at2759"/>
<dbReference type="InParanoid" id="J4HXM0"/>
<name>J4HXM0_9APHY</name>
<keyword evidence="4" id="KW-1185">Reference proteome</keyword>
<keyword evidence="2" id="KW-0812">Transmembrane</keyword>
<feature type="region of interest" description="Disordered" evidence="1">
    <location>
        <begin position="459"/>
        <end position="479"/>
    </location>
</feature>
<evidence type="ECO:0000256" key="2">
    <source>
        <dbReference type="SAM" id="Phobius"/>
    </source>
</evidence>
<dbReference type="PANTHER" id="PTHR39466:SF1">
    <property type="entry name" value="RGS DOMAIN-CONTAINING PROTEIN"/>
    <property type="match status" value="1"/>
</dbReference>
<evidence type="ECO:0000313" key="4">
    <source>
        <dbReference type="Proteomes" id="UP000006352"/>
    </source>
</evidence>
<dbReference type="EMBL" id="HE797111">
    <property type="protein sequence ID" value="CCM03362.1"/>
    <property type="molecule type" value="Genomic_DNA"/>
</dbReference>
<gene>
    <name evidence="3" type="ORF">FIBRA_05491</name>
</gene>
<sequence>MSTVPFQRLKAMMIPKSPLSGITLANVLAGDTCYPISLRSFEAYLYHKEYSLENLQFVVWFQDYRRRFFELPSEIQKASPGPRQFRFALPTPARTAQRVAESERNALCHIGDTPATPSAHNSSFLYFSGTAGTESNYFPGSPRWRDDMPPALGMPLLCESANSTADRGARTPAEQPLRAECMRAVATFLRPGVTKELPLDPVVRDMVVRDLTWNTHPDTFLPVYEEIYTMLETVSLARFLNLASTNVNWPKKLYWYACGLTYTFVGLAIGLALIESLPAPPERSRAWRLFSVPFVTLGLMQIHSGIRGFCSDVFGRGHTQLREWELADMDEEAAAHWRRVLQPDDANCASSRNRGEGDEVEMVRMSQRAPWDAGDDVNTEAVAMDAGTDIPAVYIGPAQPAIDAVVPFVESPVESTLASSIGSSSRDARQRHDTLSTQHPHLRTHIWSRKVYRKHSEDDILKNSNEHDSPTIRRRPPVFGPERAVLDPRIQAAHARVLREMLYVGLWCGIVSNTFTPT</sequence>
<feature type="region of interest" description="Disordered" evidence="1">
    <location>
        <begin position="419"/>
        <end position="440"/>
    </location>
</feature>
<dbReference type="GeneID" id="24098273"/>
<accession>J4HXM0</accession>
<keyword evidence="2" id="KW-0472">Membrane</keyword>
<reference evidence="3 4" key="1">
    <citation type="journal article" date="2012" name="Appl. Environ. Microbiol.">
        <title>Short-read sequencing for genomic analysis of the brown rot fungus Fibroporia radiculosa.</title>
        <authorList>
            <person name="Tang J.D."/>
            <person name="Perkins A.D."/>
            <person name="Sonstegard T.S."/>
            <person name="Schroeder S.G."/>
            <person name="Burgess S.C."/>
            <person name="Diehl S.V."/>
        </authorList>
    </citation>
    <scope>NUCLEOTIDE SEQUENCE [LARGE SCALE GENOMIC DNA]</scope>
    <source>
        <strain evidence="3 4">TFFH 294</strain>
    </source>
</reference>
<feature type="compositionally biased region" description="Basic and acidic residues" evidence="1">
    <location>
        <begin position="459"/>
        <end position="471"/>
    </location>
</feature>
<dbReference type="Gene3D" id="1.10.167.10">
    <property type="entry name" value="Regulator of G-protein Signalling 4, domain 2"/>
    <property type="match status" value="1"/>
</dbReference>
<dbReference type="PANTHER" id="PTHR39466">
    <property type="entry name" value="RGS DOMAIN-CONTAINING PROTEIN"/>
    <property type="match status" value="1"/>
</dbReference>
<proteinExistence type="predicted"/>
<organism evidence="3 4">
    <name type="scientific">Fibroporia radiculosa</name>
    <dbReference type="NCBI Taxonomy" id="599839"/>
    <lineage>
        <taxon>Eukaryota</taxon>
        <taxon>Fungi</taxon>
        <taxon>Dikarya</taxon>
        <taxon>Basidiomycota</taxon>
        <taxon>Agaricomycotina</taxon>
        <taxon>Agaricomycetes</taxon>
        <taxon>Polyporales</taxon>
        <taxon>Fibroporiaceae</taxon>
        <taxon>Fibroporia</taxon>
    </lineage>
</organism>
<dbReference type="InterPro" id="IPR044926">
    <property type="entry name" value="RGS_subdomain_2"/>
</dbReference>
<dbReference type="RefSeq" id="XP_012182645.1">
    <property type="nucleotide sequence ID" value="XM_012327255.1"/>
</dbReference>
<dbReference type="SUPFAM" id="SSF48097">
    <property type="entry name" value="Regulator of G-protein signaling, RGS"/>
    <property type="match status" value="1"/>
</dbReference>
<dbReference type="InterPro" id="IPR036305">
    <property type="entry name" value="RGS_sf"/>
</dbReference>
<keyword evidence="2" id="KW-1133">Transmembrane helix</keyword>
<dbReference type="HOGENOM" id="CLU_040054_0_0_1"/>
<evidence type="ECO:0000313" key="3">
    <source>
        <dbReference type="EMBL" id="CCM03362.1"/>
    </source>
</evidence>
<protein>
    <recommendedName>
        <fullName evidence="5">RGS domain-containing protein</fullName>
    </recommendedName>
</protein>
<dbReference type="AlphaFoldDB" id="J4HXM0"/>
<feature type="transmembrane region" description="Helical" evidence="2">
    <location>
        <begin position="253"/>
        <end position="274"/>
    </location>
</feature>
<evidence type="ECO:0008006" key="5">
    <source>
        <dbReference type="Google" id="ProtNLM"/>
    </source>
</evidence>
<evidence type="ECO:0000256" key="1">
    <source>
        <dbReference type="SAM" id="MobiDB-lite"/>
    </source>
</evidence>
<dbReference type="Proteomes" id="UP000006352">
    <property type="component" value="Unassembled WGS sequence"/>
</dbReference>